<name>A0A9N9G477_9GLOM</name>
<dbReference type="OrthoDB" id="2348006at2759"/>
<evidence type="ECO:0000259" key="2">
    <source>
        <dbReference type="Pfam" id="PF17678"/>
    </source>
</evidence>
<dbReference type="GO" id="GO:0005829">
    <property type="term" value="C:cytosol"/>
    <property type="evidence" value="ECO:0007669"/>
    <property type="project" value="TreeGrafter"/>
</dbReference>
<dbReference type="Pfam" id="PF07971">
    <property type="entry name" value="Glyco_hydro_92"/>
    <property type="match status" value="1"/>
</dbReference>
<dbReference type="Gene3D" id="1.20.1610.10">
    <property type="entry name" value="alpha-1,2-mannosidases domains"/>
    <property type="match status" value="1"/>
</dbReference>
<dbReference type="Gene3D" id="1.20.1050.60">
    <property type="entry name" value="alpha-1,2-mannosidase"/>
    <property type="match status" value="1"/>
</dbReference>
<dbReference type="InterPro" id="IPR050883">
    <property type="entry name" value="PNGase"/>
</dbReference>
<feature type="domain" description="Glycosyl hydrolase family 92 N-terminal" evidence="2">
    <location>
        <begin position="44"/>
        <end position="290"/>
    </location>
</feature>
<dbReference type="GO" id="GO:0000224">
    <property type="term" value="F:peptide-N4-(N-acetyl-beta-glucosaminyl)asparagine amidase activity"/>
    <property type="evidence" value="ECO:0007669"/>
    <property type="project" value="TreeGrafter"/>
</dbReference>
<dbReference type="NCBIfam" id="TIGR01180">
    <property type="entry name" value="aman2_put"/>
    <property type="match status" value="1"/>
</dbReference>
<feature type="domain" description="Glycosyl hydrolase family 92" evidence="1">
    <location>
        <begin position="322"/>
        <end position="819"/>
    </location>
</feature>
<dbReference type="AlphaFoldDB" id="A0A9N9G477"/>
<dbReference type="Gene3D" id="2.70.98.10">
    <property type="match status" value="1"/>
</dbReference>
<dbReference type="Pfam" id="PF17678">
    <property type="entry name" value="Glyco_hydro_92N"/>
    <property type="match status" value="1"/>
</dbReference>
<evidence type="ECO:0000313" key="4">
    <source>
        <dbReference type="Proteomes" id="UP000789342"/>
    </source>
</evidence>
<dbReference type="EMBL" id="CAJVPV010004572">
    <property type="protein sequence ID" value="CAG8575968.1"/>
    <property type="molecule type" value="Genomic_DNA"/>
</dbReference>
<comment type="caution">
    <text evidence="3">The sequence shown here is derived from an EMBL/GenBank/DDBJ whole genome shotgun (WGS) entry which is preliminary data.</text>
</comment>
<dbReference type="InterPro" id="IPR005887">
    <property type="entry name" value="GH92_a_mannosidase_put"/>
</dbReference>
<keyword evidence="4" id="KW-1185">Reference proteome</keyword>
<organism evidence="3 4">
    <name type="scientific">Acaulospora morrowiae</name>
    <dbReference type="NCBI Taxonomy" id="94023"/>
    <lineage>
        <taxon>Eukaryota</taxon>
        <taxon>Fungi</taxon>
        <taxon>Fungi incertae sedis</taxon>
        <taxon>Mucoromycota</taxon>
        <taxon>Glomeromycotina</taxon>
        <taxon>Glomeromycetes</taxon>
        <taxon>Diversisporales</taxon>
        <taxon>Acaulosporaceae</taxon>
        <taxon>Acaulospora</taxon>
    </lineage>
</organism>
<proteinExistence type="predicted"/>
<reference evidence="3" key="1">
    <citation type="submission" date="2021-06" db="EMBL/GenBank/DDBJ databases">
        <authorList>
            <person name="Kallberg Y."/>
            <person name="Tangrot J."/>
            <person name="Rosling A."/>
        </authorList>
    </citation>
    <scope>NUCLEOTIDE SEQUENCE</scope>
    <source>
        <strain evidence="3">CL551</strain>
    </source>
</reference>
<dbReference type="InterPro" id="IPR012939">
    <property type="entry name" value="Glyco_hydro_92"/>
</dbReference>
<evidence type="ECO:0000313" key="3">
    <source>
        <dbReference type="EMBL" id="CAG8575968.1"/>
    </source>
</evidence>
<dbReference type="PANTHER" id="PTHR12143">
    <property type="entry name" value="PEPTIDE N-GLYCANASE PNGASE -RELATED"/>
    <property type="match status" value="1"/>
</dbReference>
<feature type="non-terminal residue" evidence="3">
    <location>
        <position position="861"/>
    </location>
</feature>
<dbReference type="Gene3D" id="3.30.2080.10">
    <property type="entry name" value="GH92 mannosidase domain"/>
    <property type="match status" value="1"/>
</dbReference>
<sequence length="861" mass="98486">MAEAKLLSPKHDIKTENKKFKGFFKNSKTSFPGEDNREEMLTDYVDPLIGTQNEGHVFPGPCHPYGVVKVGFDTDNLKDNQAGYTVDGNITGITHLHASGTGGEPKYGVISQFPITTFSPSHLTSYSRESFPLKLNYRIYKSPRSFEHFEVGYMRFGLKRYNVTVELTASRRAALHRYTFPIENDGKKVDAHVILDLSHILTQGGSSRYLGGTIYSLTPTQITGVGLYAGGWNEGIEYKVYFCSQFDQKASKYSTWWNGMVSSNVTFVNSYNAPYDRVPTGALMSFNLENSSCKSDETENCGSNEELVVKSRVGISFISAKQACLNAQEEIPNWDFEKTKKHAVDAWERELKKIKVKGEVRNNLKKIFYSGIYRTMIMPSDRTGENPKWTSYDSEGNIVPNYDDFYTLWDTFRQLYTQSSIPLFTLFQQHRVIDIAKSLIDIYQHEGYMPDGRSGMSNGITQGGSNCDMVISEIYLKNLSSFSYNNQPSPINWTVAYDALLKDAEVDPFYRGLFEGRMYLSDYKRFRYIPTPDNYEIRYAYVPCSRTLEYATNDWSIALVAKGMNRTEDYRKYGERARNWENLWCANKEVDGIRGFILPRFKNGSFDTSWNVFNIKGYTPYYEGSAWEYSLDVMHDVRQLVNLSGGPLAFEDRLDKTFHSARYPLNNKTLSMKNAYLTLLYNIGNEPDFFHPCLYHFIGKQHKSVRLIRDILEMRFGVGPGDIPGNDDSGAMGSWFAFHAIGIYPVAGQDIYLINSPHFNSTIIDLSVTGSTFQILAHNLTSTNMYIQRARLNGIEWRKTWFRHRDISNGGILELWMGEKASESWGIIPESENSEMWFWDNSNVNVEDRVIPPSLSDLIYT</sequence>
<dbReference type="GO" id="GO:0006516">
    <property type="term" value="P:glycoprotein catabolic process"/>
    <property type="evidence" value="ECO:0007669"/>
    <property type="project" value="TreeGrafter"/>
</dbReference>
<dbReference type="SUPFAM" id="SSF48208">
    <property type="entry name" value="Six-hairpin glycosidases"/>
    <property type="match status" value="1"/>
</dbReference>
<protein>
    <submittedName>
        <fullName evidence="3">11793_t:CDS:1</fullName>
    </submittedName>
</protein>
<dbReference type="GO" id="GO:0030246">
    <property type="term" value="F:carbohydrate binding"/>
    <property type="evidence" value="ECO:0007669"/>
    <property type="project" value="InterPro"/>
</dbReference>
<dbReference type="Proteomes" id="UP000789342">
    <property type="component" value="Unassembled WGS sequence"/>
</dbReference>
<dbReference type="GO" id="GO:0005634">
    <property type="term" value="C:nucleus"/>
    <property type="evidence" value="ECO:0007669"/>
    <property type="project" value="TreeGrafter"/>
</dbReference>
<dbReference type="InterPro" id="IPR041371">
    <property type="entry name" value="GH92_N"/>
</dbReference>
<dbReference type="PANTHER" id="PTHR12143:SF38">
    <property type="entry name" value="ALPHA-1,2-MANNOSIDASE FAMILY PROTEIN (AFU_ORTHOLOGUE AFUA_5G10520)"/>
    <property type="match status" value="1"/>
</dbReference>
<dbReference type="GO" id="GO:0005975">
    <property type="term" value="P:carbohydrate metabolic process"/>
    <property type="evidence" value="ECO:0007669"/>
    <property type="project" value="InterPro"/>
</dbReference>
<gene>
    <name evidence="3" type="ORF">AMORRO_LOCUS6692</name>
</gene>
<dbReference type="InterPro" id="IPR008928">
    <property type="entry name" value="6-hairpin_glycosidase_sf"/>
</dbReference>
<dbReference type="InterPro" id="IPR014718">
    <property type="entry name" value="GH-type_carb-bd"/>
</dbReference>
<dbReference type="FunFam" id="3.30.2080.10:FF:000001">
    <property type="entry name" value="Alpha-1,2-mannosidase subfamily"/>
    <property type="match status" value="1"/>
</dbReference>
<accession>A0A9N9G477</accession>
<evidence type="ECO:0000259" key="1">
    <source>
        <dbReference type="Pfam" id="PF07971"/>
    </source>
</evidence>